<accession>K7ZFS0</accession>
<feature type="chain" id="PRO_5003916155" description="Cell surface protein" evidence="1">
    <location>
        <begin position="19"/>
        <end position="1163"/>
    </location>
</feature>
<dbReference type="KEGG" id="bbat:Bdt_2086"/>
<organism evidence="2 3">
    <name type="scientific">Bdellovibrio bacteriovorus str. Tiberius</name>
    <dbReference type="NCBI Taxonomy" id="1069642"/>
    <lineage>
        <taxon>Bacteria</taxon>
        <taxon>Pseudomonadati</taxon>
        <taxon>Bdellovibrionota</taxon>
        <taxon>Bdellovibrionia</taxon>
        <taxon>Bdellovibrionales</taxon>
        <taxon>Pseudobdellovibrionaceae</taxon>
        <taxon>Bdellovibrio</taxon>
    </lineage>
</organism>
<evidence type="ECO:0000256" key="1">
    <source>
        <dbReference type="SAM" id="SignalP"/>
    </source>
</evidence>
<evidence type="ECO:0000313" key="3">
    <source>
        <dbReference type="Proteomes" id="UP000010074"/>
    </source>
</evidence>
<dbReference type="STRING" id="1069642.Bdt_2086"/>
<dbReference type="HOGENOM" id="CLU_274944_0_0_7"/>
<gene>
    <name evidence="2" type="ORF">Bdt_2086</name>
</gene>
<dbReference type="AlphaFoldDB" id="K7ZFS0"/>
<keyword evidence="1" id="KW-0732">Signal</keyword>
<feature type="signal peptide" evidence="1">
    <location>
        <begin position="1"/>
        <end position="18"/>
    </location>
</feature>
<sequence>MIGFFILLSLLTSGCSLNAEFFGELKEAIGIDPGTGDGGSEGDSGTLTNLSNYKIIVNGPMKAAASVDDNIFIGGSFNNATNIASHGLKISYANGTPSLSSVGLGGYAGDIFANAVDAAGNIYVYGRFYKSITDSASEINVLKFRPDLTLDNSFPVLKLTWSSTSYSAHDLHGMIVKNNRLYVSGVFEAVNGVERVGAFSVDLATGQLTSWNPTFVGGAEIIQDDASTVTFRKAGSYHGNPKKGYYFLNKAGQATTLFSTKSWDPTVSSRKLYVDRSQTRVYEGITYYNRLVLRKLTSSYVDDPAVADIELQNVLVESVQVLKDYVVVMVFDNAVFDTTKEYYFKVYSHAGAHLYDTPVMTVTVPNASLLPRKILQVNEQNSLFFAGDYPMDVTAFDGPGKNIVRDLPVAEFQFSAAASLVTSFYPTEIVPGINSFQSIQYESGQLSLIHFNGAYTYDTQNGNAFLGSVNQTFGNSSVSMVGDYLFIYNWHPGVRQLEVYNKLTGAAVTGVISPAANVTILPAYGEYPQFTSWQGELFAYYPVSAKLLVFDLNGNITTLDTPVNSGAFCSEYIVSSAGICFSGTNYGGVFDGGLYTVNTANDTLVPPTAITQAVFASGVRHVFGYARNAKYEAFMHGDTDDGRLVIYDVTNSSVVWERFINTSNAETRLILSGDILYMTGSSVLADPAVFNSGNSAHNCPSFPASCKVINSFVSINAPAQSIVQDFGGNGANYSHDLINHWKTYRMYRFQDKVIVPSGDDDGFDAALPEKIYMHVYDAATGTDAGKFSDLYFKFQPRATFFGHAKPIEQANGDIVFYLSSLYFNDQAVSPLLKVSNADKSLSFVDFDGEILGLADVDGKLLVVQKNGTQLNSHPLTSSVVVFDPGSGDVTNVPVPGVVDFVASSKARILKSGSQLYIAATGGIQSFALVNGQLQSDRYALISGTMATGSLDAVLNDGQMFLIGNFESLKIVDATDLSETAVNFVAGSNFVRIKNAADLFTKGQDSLSAIPGLVSEPFMAMLNLKMSITSSGDSVYIGGISTANGVATSLARYKVAQETFDAGFVHSVSLTIANVMVIPNLIAAVREVSSGKLLLEGVFSTLNGQAVSTLPVLNVADGAVTDSILLPSDLVAELPGELERTSSGNMVLGRCAANPCTASQISIQ</sequence>
<proteinExistence type="predicted"/>
<dbReference type="Proteomes" id="UP000010074">
    <property type="component" value="Chromosome"/>
</dbReference>
<evidence type="ECO:0008006" key="4">
    <source>
        <dbReference type="Google" id="ProtNLM"/>
    </source>
</evidence>
<name>K7ZFS0_BDEBC</name>
<reference evidence="2 3" key="1">
    <citation type="journal article" date="2012" name="BMC Genomics">
        <title>Genome analysis of a simultaneously predatory and prey-independent, novel Bdellovibrio bacteriovorus from the River Tiber, supports in silico predictions of both ancient and recent lateral gene transfer from diverse bacteria.</title>
        <authorList>
            <person name="Hobley L."/>
            <person name="Lerner T.R."/>
            <person name="Williams L.E."/>
            <person name="Lambert C."/>
            <person name="Till R."/>
            <person name="Milner D.S."/>
            <person name="Basford S.M."/>
            <person name="Capeness M.J."/>
            <person name="Fenton A.K."/>
            <person name="Atterbury R.J."/>
            <person name="Harris M.A."/>
            <person name="Sockett R.E."/>
        </authorList>
    </citation>
    <scope>NUCLEOTIDE SEQUENCE [LARGE SCALE GENOMIC DNA]</scope>
    <source>
        <strain evidence="2 3">Tiberius</strain>
    </source>
</reference>
<evidence type="ECO:0000313" key="2">
    <source>
        <dbReference type="EMBL" id="AFY01772.1"/>
    </source>
</evidence>
<dbReference type="PATRIC" id="fig|1069642.3.peg.2062"/>
<dbReference type="EMBL" id="CP002930">
    <property type="protein sequence ID" value="AFY01772.1"/>
    <property type="molecule type" value="Genomic_DNA"/>
</dbReference>
<protein>
    <recommendedName>
        <fullName evidence="4">Cell surface protein</fullName>
    </recommendedName>
</protein>